<dbReference type="AlphaFoldDB" id="A0A179D4P1"/>
<dbReference type="PROSITE" id="PS50005">
    <property type="entry name" value="TPR"/>
    <property type="match status" value="1"/>
</dbReference>
<protein>
    <recommendedName>
        <fullName evidence="4">Tetratricopeptide repeat protein</fullName>
    </recommendedName>
</protein>
<keyword evidence="1" id="KW-0802">TPR repeat</keyword>
<evidence type="ECO:0008006" key="4">
    <source>
        <dbReference type="Google" id="ProtNLM"/>
    </source>
</evidence>
<dbReference type="PANTHER" id="PTHR12558:SF33">
    <property type="entry name" value="BLL7664 PROTEIN"/>
    <property type="match status" value="1"/>
</dbReference>
<dbReference type="RefSeq" id="WP_068669875.1">
    <property type="nucleotide sequence ID" value="NZ_LWLG01000004.1"/>
</dbReference>
<organism evidence="2 3">
    <name type="scientific">Thermosulfurimonas dismutans</name>
    <dbReference type="NCBI Taxonomy" id="999894"/>
    <lineage>
        <taxon>Bacteria</taxon>
        <taxon>Pseudomonadati</taxon>
        <taxon>Thermodesulfobacteriota</taxon>
        <taxon>Thermodesulfobacteria</taxon>
        <taxon>Thermodesulfobacteriales</taxon>
        <taxon>Thermodesulfobacteriaceae</taxon>
        <taxon>Thermosulfurimonas</taxon>
    </lineage>
</organism>
<dbReference type="InterPro" id="IPR011990">
    <property type="entry name" value="TPR-like_helical_dom_sf"/>
</dbReference>
<feature type="repeat" description="TPR" evidence="1">
    <location>
        <begin position="318"/>
        <end position="351"/>
    </location>
</feature>
<dbReference type="PANTHER" id="PTHR12558">
    <property type="entry name" value="CELL DIVISION CYCLE 16,23,27"/>
    <property type="match status" value="1"/>
</dbReference>
<comment type="caution">
    <text evidence="2">The sequence shown here is derived from an EMBL/GenBank/DDBJ whole genome shotgun (WGS) entry which is preliminary data.</text>
</comment>
<evidence type="ECO:0000313" key="2">
    <source>
        <dbReference type="EMBL" id="OAQ21050.1"/>
    </source>
</evidence>
<dbReference type="Proteomes" id="UP000078390">
    <property type="component" value="Unassembled WGS sequence"/>
</dbReference>
<dbReference type="Pfam" id="PF13181">
    <property type="entry name" value="TPR_8"/>
    <property type="match status" value="1"/>
</dbReference>
<dbReference type="InterPro" id="IPR019734">
    <property type="entry name" value="TPR_rpt"/>
</dbReference>
<evidence type="ECO:0000256" key="1">
    <source>
        <dbReference type="PROSITE-ProRule" id="PRU00339"/>
    </source>
</evidence>
<dbReference type="STRING" id="999894.TDIS_0976"/>
<dbReference type="EMBL" id="LWLG01000004">
    <property type="protein sequence ID" value="OAQ21050.1"/>
    <property type="molecule type" value="Genomic_DNA"/>
</dbReference>
<dbReference type="SMART" id="SM00028">
    <property type="entry name" value="TPR"/>
    <property type="match status" value="3"/>
</dbReference>
<sequence>MPEPRGWELYLPYYFRAAENELRKISPVKSVRLLPEEGQILIFNRVPANLVFEKREPLSESRRWLPVLKNMARILVENLVFTTAYDGWPGPKVLDLMTQEAPVSGLIISGRGLCLPEGTLRLSDNCYFLPTFLKKNSRFLKDNWRAGKKFVAVTGFLNGSQNSEEVSVRLTWAKLFGFTFLSQKAETQLRPFFENFQAIKRLLRRKGRLIFVKLRHLPGDVEGIALGEHFLLKTPKGLEEILGTSTGLCAGIYEGDFEGPALALVYAAYEHARRLGGGFVRFEPFSYHVLGDLYADWGDMGAALWAYRLAEGGTLQPADLFNSQGLILKTLELYEEAEEAFRKALSFAPDDPLINFNLGSLLLERNDSEALQYLRLAFKLSPARSLFVETLAKALAQAGQKEEALDLLFGRNDLTLRGKTLLGKLLYEAGRFQEAFECLKAVSLEREAPAEALAYLALLYKQRGESEAAFVLAREALRRGGSRISEILDQTEGA</sequence>
<name>A0A179D4P1_9BACT</name>
<dbReference type="SUPFAM" id="SSF48452">
    <property type="entry name" value="TPR-like"/>
    <property type="match status" value="1"/>
</dbReference>
<accession>A0A179D4P1</accession>
<proteinExistence type="predicted"/>
<dbReference type="Gene3D" id="1.25.40.10">
    <property type="entry name" value="Tetratricopeptide repeat domain"/>
    <property type="match status" value="2"/>
</dbReference>
<keyword evidence="3" id="KW-1185">Reference proteome</keyword>
<evidence type="ECO:0000313" key="3">
    <source>
        <dbReference type="Proteomes" id="UP000078390"/>
    </source>
</evidence>
<reference evidence="2 3" key="1">
    <citation type="submission" date="2016-04" db="EMBL/GenBank/DDBJ databases">
        <title>Genome analysis of Thermosulfurimonas dismutans, the first thermophilic sulfur-disproportionating bacterium of the phylum Thermodesulfobacteria.</title>
        <authorList>
            <person name="Mardanov A.V."/>
            <person name="Beletsky A.V."/>
            <person name="Kadnikov V.V."/>
            <person name="Slobodkin A.I."/>
            <person name="Ravin N.V."/>
        </authorList>
    </citation>
    <scope>NUCLEOTIDE SEQUENCE [LARGE SCALE GENOMIC DNA]</scope>
    <source>
        <strain evidence="2 3">S95</strain>
    </source>
</reference>
<dbReference type="OrthoDB" id="9777613at2"/>
<gene>
    <name evidence="2" type="ORF">TDIS_0976</name>
</gene>